<keyword evidence="1" id="KW-0472">Membrane</keyword>
<evidence type="ECO:0000256" key="1">
    <source>
        <dbReference type="SAM" id="Phobius"/>
    </source>
</evidence>
<keyword evidence="1" id="KW-1133">Transmembrane helix</keyword>
<comment type="caution">
    <text evidence="2">The sequence shown here is derived from an EMBL/GenBank/DDBJ whole genome shotgun (WGS) entry which is preliminary data.</text>
</comment>
<reference evidence="2" key="1">
    <citation type="submission" date="2022-10" db="EMBL/GenBank/DDBJ databases">
        <authorList>
            <person name="Hyden B.L."/>
            <person name="Feng K."/>
            <person name="Yates T."/>
            <person name="Jawdy S."/>
            <person name="Smart L.B."/>
            <person name="Muchero W."/>
        </authorList>
    </citation>
    <scope>NUCLEOTIDE SEQUENCE</scope>
    <source>
        <tissue evidence="2">Shoot tip</tissue>
    </source>
</reference>
<feature type="transmembrane region" description="Helical" evidence="1">
    <location>
        <begin position="52"/>
        <end position="73"/>
    </location>
</feature>
<proteinExistence type="predicted"/>
<protein>
    <submittedName>
        <fullName evidence="2">Uncharacterized protein</fullName>
    </submittedName>
</protein>
<dbReference type="EMBL" id="JAPFFI010000005">
    <property type="protein sequence ID" value="KAJ6393024.1"/>
    <property type="molecule type" value="Genomic_DNA"/>
</dbReference>
<keyword evidence="1" id="KW-0812">Transmembrane</keyword>
<evidence type="ECO:0000313" key="3">
    <source>
        <dbReference type="Proteomes" id="UP001141253"/>
    </source>
</evidence>
<organism evidence="2 3">
    <name type="scientific">Salix suchowensis</name>
    <dbReference type="NCBI Taxonomy" id="1278906"/>
    <lineage>
        <taxon>Eukaryota</taxon>
        <taxon>Viridiplantae</taxon>
        <taxon>Streptophyta</taxon>
        <taxon>Embryophyta</taxon>
        <taxon>Tracheophyta</taxon>
        <taxon>Spermatophyta</taxon>
        <taxon>Magnoliopsida</taxon>
        <taxon>eudicotyledons</taxon>
        <taxon>Gunneridae</taxon>
        <taxon>Pentapetalae</taxon>
        <taxon>rosids</taxon>
        <taxon>fabids</taxon>
        <taxon>Malpighiales</taxon>
        <taxon>Salicaceae</taxon>
        <taxon>Saliceae</taxon>
        <taxon>Salix</taxon>
    </lineage>
</organism>
<reference evidence="2" key="2">
    <citation type="journal article" date="2023" name="Int. J. Mol. Sci.">
        <title>De Novo Assembly and Annotation of 11 Diverse Shrub Willow (Salix) Genomes Reveals Novel Gene Organization in Sex-Linked Regions.</title>
        <authorList>
            <person name="Hyden B."/>
            <person name="Feng K."/>
            <person name="Yates T.B."/>
            <person name="Jawdy S."/>
            <person name="Cereghino C."/>
            <person name="Smart L.B."/>
            <person name="Muchero W."/>
        </authorList>
    </citation>
    <scope>NUCLEOTIDE SEQUENCE</scope>
    <source>
        <tissue evidence="2">Shoot tip</tissue>
    </source>
</reference>
<sequence length="110" mass="12899">MICHLQFTNTCTAIMLLEQTLKSASLCASANIFMFTYGKWKSKQEKKLERCNIRLALSIVPIFQWLTITIFLLDSTYYLAWILPTQKNFNHLINICTWHLITQMQIHSLT</sequence>
<accession>A0ABQ9C3G4</accession>
<evidence type="ECO:0000313" key="2">
    <source>
        <dbReference type="EMBL" id="KAJ6393024.1"/>
    </source>
</evidence>
<dbReference type="Proteomes" id="UP001141253">
    <property type="component" value="Chromosome 1"/>
</dbReference>
<keyword evidence="3" id="KW-1185">Reference proteome</keyword>
<name>A0ABQ9C3G4_9ROSI</name>
<gene>
    <name evidence="2" type="ORF">OIU77_022492</name>
</gene>